<evidence type="ECO:0000313" key="2">
    <source>
        <dbReference type="Proteomes" id="UP000480854"/>
    </source>
</evidence>
<dbReference type="InterPro" id="IPR056912">
    <property type="entry name" value="Phage_JBD30_tail_term-like"/>
</dbReference>
<dbReference type="Proteomes" id="UP000480854">
    <property type="component" value="Unassembled WGS sequence"/>
</dbReference>
<dbReference type="Pfam" id="PF23840">
    <property type="entry name" value="Phage_tail_terminator"/>
    <property type="match status" value="1"/>
</dbReference>
<dbReference type="OrthoDB" id="7306098at2"/>
<protein>
    <submittedName>
        <fullName evidence="1">Uncharacterized protein</fullName>
    </submittedName>
</protein>
<sequence length="158" mass="16583">MTGFVPVDLAGKVQVRIRDRVPELARDTAGAVDFAALVAAGQLPQRLPAAFVIVGGLIADGERRAGGTSSTVTQTIAVVLVQGDHRDTTGEAARAAVWPLQWAVIRELAGWSPAPGYSEFLLAEDRLQGMGAAGRTGVVASTISFTTEWKFHTRTGGV</sequence>
<keyword evidence="2" id="KW-1185">Reference proteome</keyword>
<proteinExistence type="predicted"/>
<organism evidence="1 2">
    <name type="scientific">Roseomonas genomospecies 6</name>
    <dbReference type="NCBI Taxonomy" id="214106"/>
    <lineage>
        <taxon>Bacteria</taxon>
        <taxon>Pseudomonadati</taxon>
        <taxon>Pseudomonadota</taxon>
        <taxon>Alphaproteobacteria</taxon>
        <taxon>Acetobacterales</taxon>
        <taxon>Roseomonadaceae</taxon>
        <taxon>Roseomonas</taxon>
    </lineage>
</organism>
<dbReference type="AlphaFoldDB" id="A0A9W7NG85"/>
<reference evidence="1 2" key="1">
    <citation type="submission" date="2018-07" db="EMBL/GenBank/DDBJ databases">
        <title>Genome sequence of Azospirillum sp. ATCC 49961.</title>
        <authorList>
            <person name="Sant'Anna F.H."/>
            <person name="Baldani J.I."/>
            <person name="Zilli J.E."/>
            <person name="Reis V.M."/>
            <person name="Hartmann A."/>
            <person name="Cruz L."/>
            <person name="de Souza E.M."/>
            <person name="de Oliveira Pedrosa F."/>
            <person name="Passaglia L.M.P."/>
        </authorList>
    </citation>
    <scope>NUCLEOTIDE SEQUENCE [LARGE SCALE GENOMIC DNA]</scope>
    <source>
        <strain evidence="1 2">ATCC 49961</strain>
    </source>
</reference>
<comment type="caution">
    <text evidence="1">The sequence shown here is derived from an EMBL/GenBank/DDBJ whole genome shotgun (WGS) entry which is preliminary data.</text>
</comment>
<dbReference type="RefSeq" id="WP_149470806.1">
    <property type="nucleotide sequence ID" value="NZ_QOKW01000019.1"/>
</dbReference>
<name>A0A9W7NG85_9PROT</name>
<accession>A0A9W7NG85</accession>
<dbReference type="EMBL" id="QOKW01000019">
    <property type="protein sequence ID" value="KAA0678075.1"/>
    <property type="molecule type" value="Genomic_DNA"/>
</dbReference>
<evidence type="ECO:0000313" key="1">
    <source>
        <dbReference type="EMBL" id="KAA0678075.1"/>
    </source>
</evidence>
<gene>
    <name evidence="1" type="ORF">DS843_21060</name>
</gene>